<sequence length="220" mass="23858">MTVIPLAGDRTRLTGPLRILFFCRIPLALGNDDDQGQEMSLSFTDAAKAKQLREYFARNGRIYIVIDATGDDVQVPESLMGDPALRLVLNARMPQAIHIRDDALDSDFSFSGTIFPCKIPMHRIWAAYLPEGDLEQGIIWDDAVPEMIRAIVQAVRSNLAESEAQDETGAEGEQSAEGLTGAASPASSPITVINGGGEQKQGAEEAQPQARKTGHLRVVK</sequence>
<reference evidence="2 3" key="1">
    <citation type="submission" date="2016-12" db="EMBL/GenBank/DDBJ databases">
        <title>Isolation and genomic insights into novel planktonic Zetaproteobacteria from stratified waters of the Chesapeake Bay.</title>
        <authorList>
            <person name="McAllister S.M."/>
            <person name="Kato S."/>
            <person name="Chan C.S."/>
            <person name="Chiu B.K."/>
            <person name="Field E.K."/>
        </authorList>
    </citation>
    <scope>NUCLEOTIDE SEQUENCE [LARGE SCALE GENOMIC DNA]</scope>
    <source>
        <strain evidence="2 3">CP-8</strain>
    </source>
</reference>
<organism evidence="2 3">
    <name type="scientific">Mariprofundus ferrinatatus</name>
    <dbReference type="NCBI Taxonomy" id="1921087"/>
    <lineage>
        <taxon>Bacteria</taxon>
        <taxon>Pseudomonadati</taxon>
        <taxon>Pseudomonadota</taxon>
        <taxon>Candidatius Mariprofundia</taxon>
        <taxon>Mariprofundales</taxon>
        <taxon>Mariprofundaceae</taxon>
        <taxon>Mariprofundus</taxon>
    </lineage>
</organism>
<dbReference type="KEGG" id="mfn:Ga0123462_0220"/>
<protein>
    <submittedName>
        <fullName evidence="2">Stringent starvation protein B</fullName>
    </submittedName>
</protein>
<name>A0A2K8L1C2_9PROT</name>
<dbReference type="Gene3D" id="2.30.30.220">
    <property type="entry name" value="SspB-like"/>
    <property type="match status" value="1"/>
</dbReference>
<gene>
    <name evidence="2" type="ORF">Ga0123462_0220</name>
</gene>
<dbReference type="EMBL" id="CP018800">
    <property type="protein sequence ID" value="ATX81098.1"/>
    <property type="molecule type" value="Genomic_DNA"/>
</dbReference>
<dbReference type="AlphaFoldDB" id="A0A2K8L1C2"/>
<feature type="region of interest" description="Disordered" evidence="1">
    <location>
        <begin position="162"/>
        <end position="220"/>
    </location>
</feature>
<dbReference type="Proteomes" id="UP000231637">
    <property type="component" value="Chromosome"/>
</dbReference>
<keyword evidence="3" id="KW-1185">Reference proteome</keyword>
<proteinExistence type="predicted"/>
<evidence type="ECO:0000313" key="2">
    <source>
        <dbReference type="EMBL" id="ATX81098.1"/>
    </source>
</evidence>
<dbReference type="InterPro" id="IPR036760">
    <property type="entry name" value="SspB-like_sf"/>
</dbReference>
<evidence type="ECO:0000313" key="3">
    <source>
        <dbReference type="Proteomes" id="UP000231637"/>
    </source>
</evidence>
<accession>A0A2K8L1C2</accession>
<dbReference type="SUPFAM" id="SSF101738">
    <property type="entry name" value="SspB-like"/>
    <property type="match status" value="1"/>
</dbReference>
<evidence type="ECO:0000256" key="1">
    <source>
        <dbReference type="SAM" id="MobiDB-lite"/>
    </source>
</evidence>